<organism evidence="3 4">
    <name type="scientific">Mycobacterium tuberculosis</name>
    <dbReference type="NCBI Taxonomy" id="1773"/>
    <lineage>
        <taxon>Bacteria</taxon>
        <taxon>Bacillati</taxon>
        <taxon>Actinomycetota</taxon>
        <taxon>Actinomycetes</taxon>
        <taxon>Mycobacteriales</taxon>
        <taxon>Mycobacteriaceae</taxon>
        <taxon>Mycobacterium</taxon>
        <taxon>Mycobacterium tuberculosis complex</taxon>
    </lineage>
</organism>
<proteinExistence type="predicted"/>
<gene>
    <name evidence="3" type="ORF">ERS027646_04408</name>
</gene>
<protein>
    <submittedName>
        <fullName evidence="3">Uncharacterized protein</fullName>
    </submittedName>
</protein>
<keyword evidence="2" id="KW-0812">Transmembrane</keyword>
<feature type="transmembrane region" description="Helical" evidence="2">
    <location>
        <begin position="22"/>
        <end position="41"/>
    </location>
</feature>
<name>A0A655AVW6_MYCTX</name>
<accession>A0A655AVW6</accession>
<feature type="region of interest" description="Disordered" evidence="1">
    <location>
        <begin position="79"/>
        <end position="100"/>
    </location>
</feature>
<sequence>MSASLSSGVASAKKSSTPASCAIALAVAGLSPVIITVRMLIRRISSKRSRMPTLTMSFRWTTPMARALLLSVHSATTRGVPPPELMPSTMAPTSSVGWPP</sequence>
<reference evidence="3 4" key="1">
    <citation type="submission" date="2015-03" db="EMBL/GenBank/DDBJ databases">
        <authorList>
            <consortium name="Pathogen Informatics"/>
        </authorList>
    </citation>
    <scope>NUCLEOTIDE SEQUENCE [LARGE SCALE GENOMIC DNA]</scope>
    <source>
        <strain evidence="3 4">Bir 172</strain>
    </source>
</reference>
<evidence type="ECO:0000256" key="2">
    <source>
        <dbReference type="SAM" id="Phobius"/>
    </source>
</evidence>
<evidence type="ECO:0000313" key="4">
    <source>
        <dbReference type="Proteomes" id="UP000048948"/>
    </source>
</evidence>
<dbReference type="Proteomes" id="UP000048948">
    <property type="component" value="Unassembled WGS sequence"/>
</dbReference>
<dbReference type="AlphaFoldDB" id="A0A655AVW6"/>
<keyword evidence="2" id="KW-0472">Membrane</keyword>
<evidence type="ECO:0000313" key="3">
    <source>
        <dbReference type="EMBL" id="CKU03458.1"/>
    </source>
</evidence>
<dbReference type="EMBL" id="CNGE01001342">
    <property type="protein sequence ID" value="CKU03458.1"/>
    <property type="molecule type" value="Genomic_DNA"/>
</dbReference>
<keyword evidence="2" id="KW-1133">Transmembrane helix</keyword>
<feature type="compositionally biased region" description="Polar residues" evidence="1">
    <location>
        <begin position="90"/>
        <end position="100"/>
    </location>
</feature>
<evidence type="ECO:0000256" key="1">
    <source>
        <dbReference type="SAM" id="MobiDB-lite"/>
    </source>
</evidence>